<dbReference type="EMBL" id="CH964232">
    <property type="protein sequence ID" value="EDW81049.1"/>
    <property type="molecule type" value="Genomic_DNA"/>
</dbReference>
<dbReference type="GO" id="GO:0010468">
    <property type="term" value="P:regulation of gene expression"/>
    <property type="evidence" value="ECO:0007669"/>
    <property type="project" value="TreeGrafter"/>
</dbReference>
<organism evidence="11 12">
    <name type="scientific">Drosophila willistoni</name>
    <name type="common">Fruit fly</name>
    <dbReference type="NCBI Taxonomy" id="7260"/>
    <lineage>
        <taxon>Eukaryota</taxon>
        <taxon>Metazoa</taxon>
        <taxon>Ecdysozoa</taxon>
        <taxon>Arthropoda</taxon>
        <taxon>Hexapoda</taxon>
        <taxon>Insecta</taxon>
        <taxon>Pterygota</taxon>
        <taxon>Neoptera</taxon>
        <taxon>Endopterygota</taxon>
        <taxon>Diptera</taxon>
        <taxon>Brachycera</taxon>
        <taxon>Muscomorpha</taxon>
        <taxon>Ephydroidea</taxon>
        <taxon>Drosophilidae</taxon>
        <taxon>Drosophila</taxon>
        <taxon>Sophophora</taxon>
    </lineage>
</organism>
<feature type="domain" description="ZAD" evidence="10">
    <location>
        <begin position="5"/>
        <end position="80"/>
    </location>
</feature>
<evidence type="ECO:0000256" key="1">
    <source>
        <dbReference type="ARBA" id="ARBA00004123"/>
    </source>
</evidence>
<protein>
    <recommendedName>
        <fullName evidence="13">Transcription factor Ouib</fullName>
    </recommendedName>
</protein>
<dbReference type="Proteomes" id="UP000007798">
    <property type="component" value="Unassembled WGS sequence"/>
</dbReference>
<dbReference type="PROSITE" id="PS51915">
    <property type="entry name" value="ZAD"/>
    <property type="match status" value="1"/>
</dbReference>
<dbReference type="eggNOG" id="KOG1721">
    <property type="taxonomic scope" value="Eukaryota"/>
</dbReference>
<dbReference type="PROSITE" id="PS00028">
    <property type="entry name" value="ZINC_FINGER_C2H2_1"/>
    <property type="match status" value="4"/>
</dbReference>
<dbReference type="InterPro" id="IPR013087">
    <property type="entry name" value="Znf_C2H2_type"/>
</dbReference>
<dbReference type="FunCoup" id="B4NB85">
    <property type="interactions" value="181"/>
</dbReference>
<feature type="binding site" evidence="8">
    <location>
        <position position="53"/>
    </location>
    <ligand>
        <name>Zn(2+)</name>
        <dbReference type="ChEBI" id="CHEBI:29105"/>
    </ligand>
</feature>
<feature type="binding site" evidence="8">
    <location>
        <position position="56"/>
    </location>
    <ligand>
        <name>Zn(2+)</name>
        <dbReference type="ChEBI" id="CHEBI:29105"/>
    </ligand>
</feature>
<dbReference type="PhylomeDB" id="B4NB85"/>
<dbReference type="GO" id="GO:0008270">
    <property type="term" value="F:zinc ion binding"/>
    <property type="evidence" value="ECO:0007669"/>
    <property type="project" value="UniProtKB-UniRule"/>
</dbReference>
<sequence>MNLNEVCRICANQIRDKKRQKNVFCHKRLLKQLQLITGVVLTMEDDGLPKFICERCQSELDLAVKFRERCIFSQRYLKEMLEKEYETGEPEFVELDVTDAPMVELDDEQLMFEEEGVLIEVDHNYEDEEGQILIEDRLEKEEEDDETDPEASVMAAAEAAYVADLEEQQNTGAAKSRQQFFICDECGHLSVNLNSYSAHLRAHADRQTMKRFYPCNECSKTFTTKAKLNNHRQQSHSNVRIFKCSTCGETFAAYGDRQRHEKTHANERPYPCLECDMVFLSVKQLRLHSACHDSPPYRCVPCGKEFPIRLHWHSHKKSRAHRVVVTKVNRYAETRKRIKF</sequence>
<dbReference type="AlphaFoldDB" id="B4NB85"/>
<accession>B4NB85</accession>
<dbReference type="FunFam" id="3.30.160.60:FF:000446">
    <property type="entry name" value="Zinc finger protein"/>
    <property type="match status" value="1"/>
</dbReference>
<dbReference type="InterPro" id="IPR012934">
    <property type="entry name" value="Znf_AD"/>
</dbReference>
<dbReference type="SMR" id="B4NB85"/>
<dbReference type="SUPFAM" id="SSF57716">
    <property type="entry name" value="Glucocorticoid receptor-like (DNA-binding domain)"/>
    <property type="match status" value="1"/>
</dbReference>
<comment type="subcellular location">
    <subcellularLocation>
        <location evidence="1">Nucleus</location>
    </subcellularLocation>
</comment>
<feature type="domain" description="C2H2-type" evidence="9">
    <location>
        <begin position="213"/>
        <end position="241"/>
    </location>
</feature>
<keyword evidence="4 7" id="KW-0863">Zinc-finger</keyword>
<keyword evidence="12" id="KW-1185">Reference proteome</keyword>
<evidence type="ECO:0000313" key="12">
    <source>
        <dbReference type="Proteomes" id="UP000007798"/>
    </source>
</evidence>
<dbReference type="SMART" id="SM00868">
    <property type="entry name" value="zf-AD"/>
    <property type="match status" value="1"/>
</dbReference>
<evidence type="ECO:0000256" key="4">
    <source>
        <dbReference type="ARBA" id="ARBA00022771"/>
    </source>
</evidence>
<gene>
    <name evidence="11" type="primary">Dwil\GK11848</name>
    <name evidence="11" type="ORF">Dwil_GK11848</name>
</gene>
<keyword evidence="6" id="KW-0539">Nucleus</keyword>
<evidence type="ECO:0000256" key="3">
    <source>
        <dbReference type="ARBA" id="ARBA00022737"/>
    </source>
</evidence>
<dbReference type="InParanoid" id="B4NB85"/>
<evidence type="ECO:0000256" key="6">
    <source>
        <dbReference type="ARBA" id="ARBA00023242"/>
    </source>
</evidence>
<feature type="domain" description="C2H2-type" evidence="9">
    <location>
        <begin position="297"/>
        <end position="321"/>
    </location>
</feature>
<proteinExistence type="predicted"/>
<evidence type="ECO:0000256" key="8">
    <source>
        <dbReference type="PROSITE-ProRule" id="PRU01263"/>
    </source>
</evidence>
<dbReference type="GO" id="GO:0005634">
    <property type="term" value="C:nucleus"/>
    <property type="evidence" value="ECO:0007669"/>
    <property type="project" value="UniProtKB-SubCell"/>
</dbReference>
<evidence type="ECO:0000256" key="5">
    <source>
        <dbReference type="ARBA" id="ARBA00022833"/>
    </source>
</evidence>
<dbReference type="InterPro" id="IPR036236">
    <property type="entry name" value="Znf_C2H2_sf"/>
</dbReference>
<dbReference type="InterPro" id="IPR050331">
    <property type="entry name" value="Zinc_finger"/>
</dbReference>
<dbReference type="OrthoDB" id="7849674at2759"/>
<evidence type="ECO:0000313" key="11">
    <source>
        <dbReference type="EMBL" id="EDW81049.1"/>
    </source>
</evidence>
<dbReference type="Pfam" id="PF07776">
    <property type="entry name" value="zf-AD"/>
    <property type="match status" value="1"/>
</dbReference>
<feature type="binding site" evidence="8">
    <location>
        <position position="7"/>
    </location>
    <ligand>
        <name>Zn(2+)</name>
        <dbReference type="ChEBI" id="CHEBI:29105"/>
    </ligand>
</feature>
<reference evidence="11 12" key="1">
    <citation type="journal article" date="2007" name="Nature">
        <title>Evolution of genes and genomes on the Drosophila phylogeny.</title>
        <authorList>
            <consortium name="Drosophila 12 Genomes Consortium"/>
            <person name="Clark A.G."/>
            <person name="Eisen M.B."/>
            <person name="Smith D.R."/>
            <person name="Bergman C.M."/>
            <person name="Oliver B."/>
            <person name="Markow T.A."/>
            <person name="Kaufman T.C."/>
            <person name="Kellis M."/>
            <person name="Gelbart W."/>
            <person name="Iyer V.N."/>
            <person name="Pollard D.A."/>
            <person name="Sackton T.B."/>
            <person name="Larracuente A.M."/>
            <person name="Singh N.D."/>
            <person name="Abad J.P."/>
            <person name="Abt D.N."/>
            <person name="Adryan B."/>
            <person name="Aguade M."/>
            <person name="Akashi H."/>
            <person name="Anderson W.W."/>
            <person name="Aquadro C.F."/>
            <person name="Ardell D.H."/>
            <person name="Arguello R."/>
            <person name="Artieri C.G."/>
            <person name="Barbash D.A."/>
            <person name="Barker D."/>
            <person name="Barsanti P."/>
            <person name="Batterham P."/>
            <person name="Batzoglou S."/>
            <person name="Begun D."/>
            <person name="Bhutkar A."/>
            <person name="Blanco E."/>
            <person name="Bosak S.A."/>
            <person name="Bradley R.K."/>
            <person name="Brand A.D."/>
            <person name="Brent M.R."/>
            <person name="Brooks A.N."/>
            <person name="Brown R.H."/>
            <person name="Butlin R.K."/>
            <person name="Caggese C."/>
            <person name="Calvi B.R."/>
            <person name="Bernardo de Carvalho A."/>
            <person name="Caspi A."/>
            <person name="Castrezana S."/>
            <person name="Celniker S.E."/>
            <person name="Chang J.L."/>
            <person name="Chapple C."/>
            <person name="Chatterji S."/>
            <person name="Chinwalla A."/>
            <person name="Civetta A."/>
            <person name="Clifton S.W."/>
            <person name="Comeron J.M."/>
            <person name="Costello J.C."/>
            <person name="Coyne J.A."/>
            <person name="Daub J."/>
            <person name="David R.G."/>
            <person name="Delcher A.L."/>
            <person name="Delehaunty K."/>
            <person name="Do C.B."/>
            <person name="Ebling H."/>
            <person name="Edwards K."/>
            <person name="Eickbush T."/>
            <person name="Evans J.D."/>
            <person name="Filipski A."/>
            <person name="Findeiss S."/>
            <person name="Freyhult E."/>
            <person name="Fulton L."/>
            <person name="Fulton R."/>
            <person name="Garcia A.C."/>
            <person name="Gardiner A."/>
            <person name="Garfield D.A."/>
            <person name="Garvin B.E."/>
            <person name="Gibson G."/>
            <person name="Gilbert D."/>
            <person name="Gnerre S."/>
            <person name="Godfrey J."/>
            <person name="Good R."/>
            <person name="Gotea V."/>
            <person name="Gravely B."/>
            <person name="Greenberg A.J."/>
            <person name="Griffiths-Jones S."/>
            <person name="Gross S."/>
            <person name="Guigo R."/>
            <person name="Gustafson E.A."/>
            <person name="Haerty W."/>
            <person name="Hahn M.W."/>
            <person name="Halligan D.L."/>
            <person name="Halpern A.L."/>
            <person name="Halter G.M."/>
            <person name="Han M.V."/>
            <person name="Heger A."/>
            <person name="Hillier L."/>
            <person name="Hinrichs A.S."/>
            <person name="Holmes I."/>
            <person name="Hoskins R.A."/>
            <person name="Hubisz M.J."/>
            <person name="Hultmark D."/>
            <person name="Huntley M.A."/>
            <person name="Jaffe D.B."/>
            <person name="Jagadeeshan S."/>
            <person name="Jeck W.R."/>
            <person name="Johnson J."/>
            <person name="Jones C.D."/>
            <person name="Jordan W.C."/>
            <person name="Karpen G.H."/>
            <person name="Kataoka E."/>
            <person name="Keightley P.D."/>
            <person name="Kheradpour P."/>
            <person name="Kirkness E.F."/>
            <person name="Koerich L.B."/>
            <person name="Kristiansen K."/>
            <person name="Kudrna D."/>
            <person name="Kulathinal R.J."/>
            <person name="Kumar S."/>
            <person name="Kwok R."/>
            <person name="Lander E."/>
            <person name="Langley C.H."/>
            <person name="Lapoint R."/>
            <person name="Lazzaro B.P."/>
            <person name="Lee S.J."/>
            <person name="Levesque L."/>
            <person name="Li R."/>
            <person name="Lin C.F."/>
            <person name="Lin M.F."/>
            <person name="Lindblad-Toh K."/>
            <person name="Llopart A."/>
            <person name="Long M."/>
            <person name="Low L."/>
            <person name="Lozovsky E."/>
            <person name="Lu J."/>
            <person name="Luo M."/>
            <person name="Machado C.A."/>
            <person name="Makalowski W."/>
            <person name="Marzo M."/>
            <person name="Matsuda M."/>
            <person name="Matzkin L."/>
            <person name="McAllister B."/>
            <person name="McBride C.S."/>
            <person name="McKernan B."/>
            <person name="McKernan K."/>
            <person name="Mendez-Lago M."/>
            <person name="Minx P."/>
            <person name="Mollenhauer M.U."/>
            <person name="Montooth K."/>
            <person name="Mount S.M."/>
            <person name="Mu X."/>
            <person name="Myers E."/>
            <person name="Negre B."/>
            <person name="Newfeld S."/>
            <person name="Nielsen R."/>
            <person name="Noor M.A."/>
            <person name="O'Grady P."/>
            <person name="Pachter L."/>
            <person name="Papaceit M."/>
            <person name="Parisi M.J."/>
            <person name="Parisi M."/>
            <person name="Parts L."/>
            <person name="Pedersen J.S."/>
            <person name="Pesole G."/>
            <person name="Phillippy A.M."/>
            <person name="Ponting C.P."/>
            <person name="Pop M."/>
            <person name="Porcelli D."/>
            <person name="Powell J.R."/>
            <person name="Prohaska S."/>
            <person name="Pruitt K."/>
            <person name="Puig M."/>
            <person name="Quesneville H."/>
            <person name="Ram K.R."/>
            <person name="Rand D."/>
            <person name="Rasmussen M.D."/>
            <person name="Reed L.K."/>
            <person name="Reenan R."/>
            <person name="Reily A."/>
            <person name="Remington K.A."/>
            <person name="Rieger T.T."/>
            <person name="Ritchie M.G."/>
            <person name="Robin C."/>
            <person name="Rogers Y.H."/>
            <person name="Rohde C."/>
            <person name="Rozas J."/>
            <person name="Rubenfield M.J."/>
            <person name="Ruiz A."/>
            <person name="Russo S."/>
            <person name="Salzberg S.L."/>
            <person name="Sanchez-Gracia A."/>
            <person name="Saranga D.J."/>
            <person name="Sato H."/>
            <person name="Schaeffer S.W."/>
            <person name="Schatz M.C."/>
            <person name="Schlenke T."/>
            <person name="Schwartz R."/>
            <person name="Segarra C."/>
            <person name="Singh R.S."/>
            <person name="Sirot L."/>
            <person name="Sirota M."/>
            <person name="Sisneros N.B."/>
            <person name="Smith C.D."/>
            <person name="Smith T.F."/>
            <person name="Spieth J."/>
            <person name="Stage D.E."/>
            <person name="Stark A."/>
            <person name="Stephan W."/>
            <person name="Strausberg R.L."/>
            <person name="Strempel S."/>
            <person name="Sturgill D."/>
            <person name="Sutton G."/>
            <person name="Sutton G.G."/>
            <person name="Tao W."/>
            <person name="Teichmann S."/>
            <person name="Tobari Y.N."/>
            <person name="Tomimura Y."/>
            <person name="Tsolas J.M."/>
            <person name="Valente V.L."/>
            <person name="Venter E."/>
            <person name="Venter J.C."/>
            <person name="Vicario S."/>
            <person name="Vieira F.G."/>
            <person name="Vilella A.J."/>
            <person name="Villasante A."/>
            <person name="Walenz B."/>
            <person name="Wang J."/>
            <person name="Wasserman M."/>
            <person name="Watts T."/>
            <person name="Wilson D."/>
            <person name="Wilson R.K."/>
            <person name="Wing R.A."/>
            <person name="Wolfner M.F."/>
            <person name="Wong A."/>
            <person name="Wong G.K."/>
            <person name="Wu C.I."/>
            <person name="Wu G."/>
            <person name="Yamamoto D."/>
            <person name="Yang H.P."/>
            <person name="Yang S.P."/>
            <person name="Yorke J.A."/>
            <person name="Yoshida K."/>
            <person name="Zdobnov E."/>
            <person name="Zhang P."/>
            <person name="Zhang Y."/>
            <person name="Zimin A.V."/>
            <person name="Baldwin J."/>
            <person name="Abdouelleil A."/>
            <person name="Abdulkadir J."/>
            <person name="Abebe A."/>
            <person name="Abera B."/>
            <person name="Abreu J."/>
            <person name="Acer S.C."/>
            <person name="Aftuck L."/>
            <person name="Alexander A."/>
            <person name="An P."/>
            <person name="Anderson E."/>
            <person name="Anderson S."/>
            <person name="Arachi H."/>
            <person name="Azer M."/>
            <person name="Bachantsang P."/>
            <person name="Barry A."/>
            <person name="Bayul T."/>
            <person name="Berlin A."/>
            <person name="Bessette D."/>
            <person name="Bloom T."/>
            <person name="Blye J."/>
            <person name="Boguslavskiy L."/>
            <person name="Bonnet C."/>
            <person name="Boukhgalter B."/>
            <person name="Bourzgui I."/>
            <person name="Brown A."/>
            <person name="Cahill P."/>
            <person name="Channer S."/>
            <person name="Cheshatsang Y."/>
            <person name="Chuda L."/>
            <person name="Citroen M."/>
            <person name="Collymore A."/>
            <person name="Cooke P."/>
            <person name="Costello M."/>
            <person name="D'Aco K."/>
            <person name="Daza R."/>
            <person name="De Haan G."/>
            <person name="DeGray S."/>
            <person name="DeMaso C."/>
            <person name="Dhargay N."/>
            <person name="Dooley K."/>
            <person name="Dooley E."/>
            <person name="Doricent M."/>
            <person name="Dorje P."/>
            <person name="Dorjee K."/>
            <person name="Dupes A."/>
            <person name="Elong R."/>
            <person name="Falk J."/>
            <person name="Farina A."/>
            <person name="Faro S."/>
            <person name="Ferguson D."/>
            <person name="Fisher S."/>
            <person name="Foley C.D."/>
            <person name="Franke A."/>
            <person name="Friedrich D."/>
            <person name="Gadbois L."/>
            <person name="Gearin G."/>
            <person name="Gearin C.R."/>
            <person name="Giannoukos G."/>
            <person name="Goode T."/>
            <person name="Graham J."/>
            <person name="Grandbois E."/>
            <person name="Grewal S."/>
            <person name="Gyaltsen K."/>
            <person name="Hafez N."/>
            <person name="Hagos B."/>
            <person name="Hall J."/>
            <person name="Henson C."/>
            <person name="Hollinger A."/>
            <person name="Honan T."/>
            <person name="Huard M.D."/>
            <person name="Hughes L."/>
            <person name="Hurhula B."/>
            <person name="Husby M.E."/>
            <person name="Kamat A."/>
            <person name="Kanga B."/>
            <person name="Kashin S."/>
            <person name="Khazanovich D."/>
            <person name="Kisner P."/>
            <person name="Lance K."/>
            <person name="Lara M."/>
            <person name="Lee W."/>
            <person name="Lennon N."/>
            <person name="Letendre F."/>
            <person name="LeVine R."/>
            <person name="Lipovsky A."/>
            <person name="Liu X."/>
            <person name="Liu J."/>
            <person name="Liu S."/>
            <person name="Lokyitsang T."/>
            <person name="Lokyitsang Y."/>
            <person name="Lubonja R."/>
            <person name="Lui A."/>
            <person name="MacDonald P."/>
            <person name="Magnisalis V."/>
            <person name="Maru K."/>
            <person name="Matthews C."/>
            <person name="McCusker W."/>
            <person name="McDonough S."/>
            <person name="Mehta T."/>
            <person name="Meldrim J."/>
            <person name="Meneus L."/>
            <person name="Mihai O."/>
            <person name="Mihalev A."/>
            <person name="Mihova T."/>
            <person name="Mittelman R."/>
            <person name="Mlenga V."/>
            <person name="Montmayeur A."/>
            <person name="Mulrain L."/>
            <person name="Navidi A."/>
            <person name="Naylor J."/>
            <person name="Negash T."/>
            <person name="Nguyen T."/>
            <person name="Nguyen N."/>
            <person name="Nicol R."/>
            <person name="Norbu C."/>
            <person name="Norbu N."/>
            <person name="Novod N."/>
            <person name="O'Neill B."/>
            <person name="Osman S."/>
            <person name="Markiewicz E."/>
            <person name="Oyono O.L."/>
            <person name="Patti C."/>
            <person name="Phunkhang P."/>
            <person name="Pierre F."/>
            <person name="Priest M."/>
            <person name="Raghuraman S."/>
            <person name="Rege F."/>
            <person name="Reyes R."/>
            <person name="Rise C."/>
            <person name="Rogov P."/>
            <person name="Ross K."/>
            <person name="Ryan E."/>
            <person name="Settipalli S."/>
            <person name="Shea T."/>
            <person name="Sherpa N."/>
            <person name="Shi L."/>
            <person name="Shih D."/>
            <person name="Sparrow T."/>
            <person name="Spaulding J."/>
            <person name="Stalker J."/>
            <person name="Stange-Thomann N."/>
            <person name="Stavropoulos S."/>
            <person name="Stone C."/>
            <person name="Strader C."/>
            <person name="Tesfaye S."/>
            <person name="Thomson T."/>
            <person name="Thoulutsang Y."/>
            <person name="Thoulutsang D."/>
            <person name="Topham K."/>
            <person name="Topping I."/>
            <person name="Tsamla T."/>
            <person name="Vassiliev H."/>
            <person name="Vo A."/>
            <person name="Wangchuk T."/>
            <person name="Wangdi T."/>
            <person name="Weiand M."/>
            <person name="Wilkinson J."/>
            <person name="Wilson A."/>
            <person name="Yadav S."/>
            <person name="Young G."/>
            <person name="Yu Q."/>
            <person name="Zembek L."/>
            <person name="Zhong D."/>
            <person name="Zimmer A."/>
            <person name="Zwirko Z."/>
            <person name="Jaffe D.B."/>
            <person name="Alvarez P."/>
            <person name="Brockman W."/>
            <person name="Butler J."/>
            <person name="Chin C."/>
            <person name="Gnerre S."/>
            <person name="Grabherr M."/>
            <person name="Kleber M."/>
            <person name="Mauceli E."/>
            <person name="MacCallum I."/>
        </authorList>
    </citation>
    <scope>NUCLEOTIDE SEQUENCE [LARGE SCALE GENOMIC DNA]</scope>
    <source>
        <strain evidence="12">Tucson 14030-0811.24</strain>
    </source>
</reference>
<dbReference type="PANTHER" id="PTHR16515:SF57">
    <property type="entry name" value="ZINC FINGER PROTEIN 154-LIKE"/>
    <property type="match status" value="1"/>
</dbReference>
<dbReference type="SMART" id="SM00355">
    <property type="entry name" value="ZnF_C2H2"/>
    <property type="match status" value="5"/>
</dbReference>
<dbReference type="HOGENOM" id="CLU_002678_94_3_1"/>
<dbReference type="SUPFAM" id="SSF57667">
    <property type="entry name" value="beta-beta-alpha zinc fingers"/>
    <property type="match status" value="2"/>
</dbReference>
<evidence type="ECO:0000256" key="2">
    <source>
        <dbReference type="ARBA" id="ARBA00022723"/>
    </source>
</evidence>
<keyword evidence="2 8" id="KW-0479">Metal-binding</keyword>
<feature type="binding site" evidence="8">
    <location>
        <position position="10"/>
    </location>
    <ligand>
        <name>Zn(2+)</name>
        <dbReference type="ChEBI" id="CHEBI:29105"/>
    </ligand>
</feature>
<dbReference type="PROSITE" id="PS50157">
    <property type="entry name" value="ZINC_FINGER_C2H2_2"/>
    <property type="match status" value="4"/>
</dbReference>
<evidence type="ECO:0000259" key="10">
    <source>
        <dbReference type="PROSITE" id="PS51915"/>
    </source>
</evidence>
<evidence type="ECO:0008006" key="13">
    <source>
        <dbReference type="Google" id="ProtNLM"/>
    </source>
</evidence>
<keyword evidence="3" id="KW-0677">Repeat</keyword>
<feature type="domain" description="C2H2-type" evidence="9">
    <location>
        <begin position="181"/>
        <end position="208"/>
    </location>
</feature>
<name>B4NB85_DROWI</name>
<feature type="domain" description="C2H2-type" evidence="9">
    <location>
        <begin position="242"/>
        <end position="269"/>
    </location>
</feature>
<dbReference type="OMA" id="RCEPCNM"/>
<evidence type="ECO:0000256" key="7">
    <source>
        <dbReference type="PROSITE-ProRule" id="PRU00042"/>
    </source>
</evidence>
<dbReference type="Gene3D" id="3.40.1800.20">
    <property type="match status" value="1"/>
</dbReference>
<dbReference type="Pfam" id="PF00096">
    <property type="entry name" value="zf-C2H2"/>
    <property type="match status" value="2"/>
</dbReference>
<dbReference type="Gene3D" id="3.30.160.60">
    <property type="entry name" value="Classic Zinc Finger"/>
    <property type="match status" value="3"/>
</dbReference>
<dbReference type="KEGG" id="dwi:6646952"/>
<evidence type="ECO:0000259" key="9">
    <source>
        <dbReference type="PROSITE" id="PS50157"/>
    </source>
</evidence>
<dbReference type="PANTHER" id="PTHR16515">
    <property type="entry name" value="PR DOMAIN ZINC FINGER PROTEIN"/>
    <property type="match status" value="1"/>
</dbReference>
<keyword evidence="5 8" id="KW-0862">Zinc</keyword>